<reference evidence="2 3" key="2">
    <citation type="journal article" date="2012" name="PLoS Pathog.">
        <title>Diverse lifestyles and strategies of plant pathogenesis encoded in the genomes of eighteen Dothideomycetes fungi.</title>
        <authorList>
            <person name="Ohm R.A."/>
            <person name="Feau N."/>
            <person name="Henrissat B."/>
            <person name="Schoch C.L."/>
            <person name="Horwitz B.A."/>
            <person name="Barry K.W."/>
            <person name="Condon B.J."/>
            <person name="Copeland A.C."/>
            <person name="Dhillon B."/>
            <person name="Glaser F."/>
            <person name="Hesse C.N."/>
            <person name="Kosti I."/>
            <person name="LaButti K."/>
            <person name="Lindquist E.A."/>
            <person name="Lucas S."/>
            <person name="Salamov A.A."/>
            <person name="Bradshaw R.E."/>
            <person name="Ciuffetti L."/>
            <person name="Hamelin R.C."/>
            <person name="Kema G.H.J."/>
            <person name="Lawrence C."/>
            <person name="Scott J.A."/>
            <person name="Spatafora J.W."/>
            <person name="Turgeon B.G."/>
            <person name="de Wit P.J.G.M."/>
            <person name="Zhong S."/>
            <person name="Goodwin S.B."/>
            <person name="Grigoriev I.V."/>
        </authorList>
    </citation>
    <scope>NUCLEOTIDE SEQUENCE [LARGE SCALE GENOMIC DNA]</scope>
    <source>
        <strain evidence="3">NZE10 / CBS 128990</strain>
    </source>
</reference>
<keyword evidence="3" id="KW-1185">Reference proteome</keyword>
<dbReference type="AlphaFoldDB" id="N1PJF8"/>
<dbReference type="InterPro" id="IPR023398">
    <property type="entry name" value="TIF_eIF4e-like"/>
</dbReference>
<dbReference type="PANTHER" id="PTHR31977">
    <property type="entry name" value="UPF0696 PROTEIN C11ORF68"/>
    <property type="match status" value="1"/>
</dbReference>
<organism evidence="2 3">
    <name type="scientific">Dothistroma septosporum (strain NZE10 / CBS 128990)</name>
    <name type="common">Red band needle blight fungus</name>
    <name type="synonym">Mycosphaerella pini</name>
    <dbReference type="NCBI Taxonomy" id="675120"/>
    <lineage>
        <taxon>Eukaryota</taxon>
        <taxon>Fungi</taxon>
        <taxon>Dikarya</taxon>
        <taxon>Ascomycota</taxon>
        <taxon>Pezizomycotina</taxon>
        <taxon>Dothideomycetes</taxon>
        <taxon>Dothideomycetidae</taxon>
        <taxon>Mycosphaerellales</taxon>
        <taxon>Mycosphaerellaceae</taxon>
        <taxon>Dothistroma</taxon>
    </lineage>
</organism>
<dbReference type="PANTHER" id="PTHR31977:SF1">
    <property type="entry name" value="UPF0696 PROTEIN C11ORF68"/>
    <property type="match status" value="1"/>
</dbReference>
<dbReference type="SUPFAM" id="SSF55418">
    <property type="entry name" value="eIF4e-like"/>
    <property type="match status" value="1"/>
</dbReference>
<dbReference type="InterPro" id="IPR015034">
    <property type="entry name" value="Bles03"/>
</dbReference>
<sequence>MAVDHFIDGDGWISDDSDFNGDERTCQKLEKEATCPWKRGFVASINPSAFRKVKLTNPEETPMAEDQAPQCRPASQQDILGFLRSRPQLQRLAKTHNKELEPPKQEAAWTVAGKLSPDFVTVKRSSVAEDEWRQDETIEEFLRRVPVASPASARVGPWLWAHSSKVPYKQAAANRKHVNMAPFSIGGEAFDLLQACRVQRAALERRNPGKEEGTITRKMGPHRDRLEIDLLKLAVENNVTSGKWMFFPSPQDLPNYWRIIAVATSQGRLGPVSKVGTYNDSEPNTLICVYTYDFSDIEDVRRVLNELVDRGLVAHNSKPIHYKCDAYTHVGLTSGNPYKLRASLYSSKEILQNDAEVLQDGPVARLKKRNKKVDDFYNLFAGDDVP</sequence>
<protein>
    <recommendedName>
        <fullName evidence="4">DUF1917-domain-containing protein</fullName>
    </recommendedName>
</protein>
<dbReference type="Pfam" id="PF08939">
    <property type="entry name" value="Bles03"/>
    <property type="match status" value="1"/>
</dbReference>
<comment type="similarity">
    <text evidence="1">Belongs to the UPF0696 family.</text>
</comment>
<dbReference type="eggNOG" id="ENOG502SG47">
    <property type="taxonomic scope" value="Eukaryota"/>
</dbReference>
<evidence type="ECO:0000313" key="2">
    <source>
        <dbReference type="EMBL" id="EME42244.1"/>
    </source>
</evidence>
<dbReference type="EMBL" id="KB446541">
    <property type="protein sequence ID" value="EME42244.1"/>
    <property type="molecule type" value="Genomic_DNA"/>
</dbReference>
<gene>
    <name evidence="2" type="ORF">DOTSEDRAFT_54666</name>
</gene>
<evidence type="ECO:0000313" key="3">
    <source>
        <dbReference type="Proteomes" id="UP000016933"/>
    </source>
</evidence>
<dbReference type="Gene3D" id="3.30.760.10">
    <property type="entry name" value="RNA Cap, Translation Initiation Factor Eif4e"/>
    <property type="match status" value="1"/>
</dbReference>
<dbReference type="OrthoDB" id="10067381at2759"/>
<accession>N1PJF8</accession>
<evidence type="ECO:0008006" key="4">
    <source>
        <dbReference type="Google" id="ProtNLM"/>
    </source>
</evidence>
<reference evidence="3" key="1">
    <citation type="journal article" date="2012" name="PLoS Genet.">
        <title>The genomes of the fungal plant pathogens Cladosporium fulvum and Dothistroma septosporum reveal adaptation to different hosts and lifestyles but also signatures of common ancestry.</title>
        <authorList>
            <person name="de Wit P.J.G.M."/>
            <person name="van der Burgt A."/>
            <person name="Oekmen B."/>
            <person name="Stergiopoulos I."/>
            <person name="Abd-Elsalam K.A."/>
            <person name="Aerts A.L."/>
            <person name="Bahkali A.H."/>
            <person name="Beenen H.G."/>
            <person name="Chettri P."/>
            <person name="Cox M.P."/>
            <person name="Datema E."/>
            <person name="de Vries R.P."/>
            <person name="Dhillon B."/>
            <person name="Ganley A.R."/>
            <person name="Griffiths S.A."/>
            <person name="Guo Y."/>
            <person name="Hamelin R.C."/>
            <person name="Henrissat B."/>
            <person name="Kabir M.S."/>
            <person name="Jashni M.K."/>
            <person name="Kema G."/>
            <person name="Klaubauf S."/>
            <person name="Lapidus A."/>
            <person name="Levasseur A."/>
            <person name="Lindquist E."/>
            <person name="Mehrabi R."/>
            <person name="Ohm R.A."/>
            <person name="Owen T.J."/>
            <person name="Salamov A."/>
            <person name="Schwelm A."/>
            <person name="Schijlen E."/>
            <person name="Sun H."/>
            <person name="van den Burg H.A."/>
            <person name="van Ham R.C.H.J."/>
            <person name="Zhang S."/>
            <person name="Goodwin S.B."/>
            <person name="Grigoriev I.V."/>
            <person name="Collemare J."/>
            <person name="Bradshaw R.E."/>
        </authorList>
    </citation>
    <scope>NUCLEOTIDE SEQUENCE [LARGE SCALE GENOMIC DNA]</scope>
    <source>
        <strain evidence="3">NZE10 / CBS 128990</strain>
    </source>
</reference>
<dbReference type="Proteomes" id="UP000016933">
    <property type="component" value="Unassembled WGS sequence"/>
</dbReference>
<proteinExistence type="inferred from homology"/>
<dbReference type="OMA" id="RPIYYKC"/>
<dbReference type="HOGENOM" id="CLU_051869_0_2_1"/>
<name>N1PJF8_DOTSN</name>
<evidence type="ECO:0000256" key="1">
    <source>
        <dbReference type="ARBA" id="ARBA00010568"/>
    </source>
</evidence>